<feature type="region of interest" description="Disordered" evidence="1">
    <location>
        <begin position="166"/>
        <end position="186"/>
    </location>
</feature>
<accession>A0A562J4B9</accession>
<feature type="transmembrane region" description="Helical" evidence="2">
    <location>
        <begin position="66"/>
        <end position="81"/>
    </location>
</feature>
<evidence type="ECO:0000313" key="3">
    <source>
        <dbReference type="EMBL" id="TWH77913.1"/>
    </source>
</evidence>
<name>A0A562J4B9_9FIRM</name>
<evidence type="ECO:0000256" key="2">
    <source>
        <dbReference type="SAM" id="Phobius"/>
    </source>
</evidence>
<proteinExistence type="predicted"/>
<keyword evidence="4" id="KW-1185">Reference proteome</keyword>
<keyword evidence="2" id="KW-1133">Transmembrane helix</keyword>
<comment type="caution">
    <text evidence="3">The sequence shown here is derived from an EMBL/GenBank/DDBJ whole genome shotgun (WGS) entry which is preliminary data.</text>
</comment>
<evidence type="ECO:0000256" key="1">
    <source>
        <dbReference type="SAM" id="MobiDB-lite"/>
    </source>
</evidence>
<feature type="transmembrane region" description="Helical" evidence="2">
    <location>
        <begin position="12"/>
        <end position="31"/>
    </location>
</feature>
<evidence type="ECO:0000313" key="4">
    <source>
        <dbReference type="Proteomes" id="UP000315343"/>
    </source>
</evidence>
<reference evidence="3 4" key="1">
    <citation type="submission" date="2019-07" db="EMBL/GenBank/DDBJ databases">
        <title>Genomic Encyclopedia of Type Strains, Phase I: the one thousand microbial genomes (KMG-I) project.</title>
        <authorList>
            <person name="Kyrpides N."/>
        </authorList>
    </citation>
    <scope>NUCLEOTIDE SEQUENCE [LARGE SCALE GENOMIC DNA]</scope>
    <source>
        <strain evidence="3 4">DSM 13558</strain>
    </source>
</reference>
<protein>
    <submittedName>
        <fullName evidence="3">Uncharacterized protein</fullName>
    </submittedName>
</protein>
<feature type="compositionally biased region" description="Basic and acidic residues" evidence="1">
    <location>
        <begin position="175"/>
        <end position="186"/>
    </location>
</feature>
<feature type="transmembrane region" description="Helical" evidence="2">
    <location>
        <begin position="87"/>
        <end position="105"/>
    </location>
</feature>
<feature type="transmembrane region" description="Helical" evidence="2">
    <location>
        <begin position="37"/>
        <end position="54"/>
    </location>
</feature>
<organism evidence="3 4">
    <name type="scientific">Sedimentibacter saalensis</name>
    <dbReference type="NCBI Taxonomy" id="130788"/>
    <lineage>
        <taxon>Bacteria</taxon>
        <taxon>Bacillati</taxon>
        <taxon>Bacillota</taxon>
        <taxon>Tissierellia</taxon>
        <taxon>Sedimentibacter</taxon>
    </lineage>
</organism>
<feature type="transmembrane region" description="Helical" evidence="2">
    <location>
        <begin position="114"/>
        <end position="134"/>
    </location>
</feature>
<sequence length="186" mass="20524">MLFSNMNLKTRTLKIISLSLTLAGIIFILASKYIGSIAIRLAMFAVLVYNLVNIKMTYKYLKTKEKINYAALVAAAVLGLFRPELIMFITGILLLILTVPIYFNAIRKSDYSDVIMLIASGAGILFASYCIINSKAALNTVIIIIGIAMTILGCLSLFEALYSKTDDNSNDSDDSIEHTFENITDK</sequence>
<keyword evidence="2" id="KW-0812">Transmembrane</keyword>
<dbReference type="EMBL" id="VLKH01000011">
    <property type="protein sequence ID" value="TWH77913.1"/>
    <property type="molecule type" value="Genomic_DNA"/>
</dbReference>
<feature type="transmembrane region" description="Helical" evidence="2">
    <location>
        <begin position="140"/>
        <end position="162"/>
    </location>
</feature>
<gene>
    <name evidence="3" type="ORF">LY60_03101</name>
</gene>
<dbReference type="AlphaFoldDB" id="A0A562J4B9"/>
<dbReference type="RefSeq" id="WP_212633495.1">
    <property type="nucleotide sequence ID" value="NZ_VLKH01000011.1"/>
</dbReference>
<keyword evidence="2" id="KW-0472">Membrane</keyword>
<dbReference type="Proteomes" id="UP000315343">
    <property type="component" value="Unassembled WGS sequence"/>
</dbReference>